<dbReference type="Gene3D" id="3.40.50.300">
    <property type="entry name" value="P-loop containing nucleotide triphosphate hydrolases"/>
    <property type="match status" value="1"/>
</dbReference>
<dbReference type="PANTHER" id="PTHR30153">
    <property type="entry name" value="REPLICATIVE DNA HELICASE DNAB"/>
    <property type="match status" value="1"/>
</dbReference>
<dbReference type="GO" id="GO:0005829">
    <property type="term" value="C:cytosol"/>
    <property type="evidence" value="ECO:0007669"/>
    <property type="project" value="TreeGrafter"/>
</dbReference>
<protein>
    <submittedName>
        <fullName evidence="2">AAA family ATPase</fullName>
    </submittedName>
</protein>
<gene>
    <name evidence="2" type="ORF">H8F01_00250</name>
</gene>
<reference evidence="2 3" key="1">
    <citation type="submission" date="2020-08" db="EMBL/GenBank/DDBJ databases">
        <title>Dyella sp. G9 isolated from forest soil.</title>
        <authorList>
            <person name="Fu J."/>
            <person name="Qiu L."/>
        </authorList>
    </citation>
    <scope>NUCLEOTIDE SEQUENCE [LARGE SCALE GENOMIC DNA]</scope>
    <source>
        <strain evidence="2 3">G9</strain>
    </source>
</reference>
<name>A0A7G8Q4D8_9GAMM</name>
<dbReference type="InterPro" id="IPR027417">
    <property type="entry name" value="P-loop_NTPase"/>
</dbReference>
<proteinExistence type="predicted"/>
<dbReference type="RefSeq" id="WP_187057105.1">
    <property type="nucleotide sequence ID" value="NZ_CP060412.1"/>
</dbReference>
<dbReference type="EMBL" id="CP060412">
    <property type="protein sequence ID" value="QNK01646.1"/>
    <property type="molecule type" value="Genomic_DNA"/>
</dbReference>
<dbReference type="GO" id="GO:0003678">
    <property type="term" value="F:DNA helicase activity"/>
    <property type="evidence" value="ECO:0007669"/>
    <property type="project" value="InterPro"/>
</dbReference>
<dbReference type="AlphaFoldDB" id="A0A7G8Q4D8"/>
<evidence type="ECO:0000313" key="3">
    <source>
        <dbReference type="Proteomes" id="UP000515873"/>
    </source>
</evidence>
<keyword evidence="3" id="KW-1185">Reference proteome</keyword>
<dbReference type="GO" id="GO:0006260">
    <property type="term" value="P:DNA replication"/>
    <property type="evidence" value="ECO:0007669"/>
    <property type="project" value="InterPro"/>
</dbReference>
<sequence>MSAVEEEVVATEEGVTYEFDENFQEQIAAWVLRDTDFNQRTEGLVQPRYMTSESLGQIVSLALDYFNKYKMIPSKTAFVMLFTDAVKNKTIRGDLVEDMKQALRQLYAVELDDKDFTIDRVAEFARHSAMTEAILKSAELVDKRDFPAIEKAIKQALMVGENQDNSKIDFFETIEGRAEYRKELLAGRITYDGITTGFKELDRVLYNKGWGRKELSVIMGAAKAGKSMSLIAFAVNACLAGYNVLYVSLEVAARIIADRMDANIAKTAMKDLQIALGAVRDKVKAASAKAGKFSLFDFPTGSFSPGDLRRLLHREAAKGNHYDMVVVDYADLMRPDQMSSEMRENSRMIYIDLRAISYEFNCALLSATQTNREGFKSTVSKMEHVAEDINKVRTVDLLISINSSDEDKANNEAKLYFAASRNQKGNFIVRVKTNLEQARMIESIIEIEA</sequence>
<dbReference type="Pfam" id="PF03796">
    <property type="entry name" value="DnaB_C"/>
    <property type="match status" value="1"/>
</dbReference>
<dbReference type="SUPFAM" id="SSF52540">
    <property type="entry name" value="P-loop containing nucleoside triphosphate hydrolases"/>
    <property type="match status" value="1"/>
</dbReference>
<evidence type="ECO:0000313" key="2">
    <source>
        <dbReference type="EMBL" id="QNK01646.1"/>
    </source>
</evidence>
<evidence type="ECO:0000259" key="1">
    <source>
        <dbReference type="Pfam" id="PF03796"/>
    </source>
</evidence>
<organism evidence="2 3">
    <name type="scientific">Dyella telluris</name>
    <dbReference type="NCBI Taxonomy" id="2763498"/>
    <lineage>
        <taxon>Bacteria</taxon>
        <taxon>Pseudomonadati</taxon>
        <taxon>Pseudomonadota</taxon>
        <taxon>Gammaproteobacteria</taxon>
        <taxon>Lysobacterales</taxon>
        <taxon>Rhodanobacteraceae</taxon>
        <taxon>Dyella</taxon>
    </lineage>
</organism>
<dbReference type="Proteomes" id="UP000515873">
    <property type="component" value="Chromosome"/>
</dbReference>
<feature type="domain" description="SF4 helicase" evidence="1">
    <location>
        <begin position="193"/>
        <end position="373"/>
    </location>
</feature>
<dbReference type="InterPro" id="IPR007694">
    <property type="entry name" value="DNA_helicase_DnaB-like_C"/>
</dbReference>
<dbReference type="GO" id="GO:0005524">
    <property type="term" value="F:ATP binding"/>
    <property type="evidence" value="ECO:0007669"/>
    <property type="project" value="InterPro"/>
</dbReference>
<dbReference type="KEGG" id="dtl:H8F01_00250"/>
<dbReference type="PANTHER" id="PTHR30153:SF2">
    <property type="entry name" value="REPLICATIVE DNA HELICASE"/>
    <property type="match status" value="1"/>
</dbReference>
<accession>A0A7G8Q4D8</accession>